<comment type="caution">
    <text evidence="11">The sequence shown here is derived from an EMBL/GenBank/DDBJ whole genome shotgun (WGS) entry which is preliminary data.</text>
</comment>
<dbReference type="GO" id="GO:0005524">
    <property type="term" value="F:ATP binding"/>
    <property type="evidence" value="ECO:0007669"/>
    <property type="project" value="UniProtKB-KW"/>
</dbReference>
<keyword evidence="8" id="KW-1278">Translocase</keyword>
<dbReference type="InterPro" id="IPR003593">
    <property type="entry name" value="AAA+_ATPase"/>
</dbReference>
<keyword evidence="3" id="KW-1003">Cell membrane</keyword>
<evidence type="ECO:0000256" key="7">
    <source>
        <dbReference type="ARBA" id="ARBA00022840"/>
    </source>
</evidence>
<keyword evidence="7 11" id="KW-0067">ATP-binding</keyword>
<name>I7JXN8_9LACO</name>
<dbReference type="GO" id="GO:0005886">
    <property type="term" value="C:plasma membrane"/>
    <property type="evidence" value="ECO:0007669"/>
    <property type="project" value="UniProtKB-SubCell"/>
</dbReference>
<dbReference type="Pfam" id="PF00005">
    <property type="entry name" value="ABC_tran"/>
    <property type="match status" value="1"/>
</dbReference>
<organism evidence="11 12">
    <name type="scientific">Lactobacillus pasteurii DSM 23907 = CRBIP 24.76</name>
    <dbReference type="NCBI Taxonomy" id="1423790"/>
    <lineage>
        <taxon>Bacteria</taxon>
        <taxon>Bacillati</taxon>
        <taxon>Bacillota</taxon>
        <taxon>Bacilli</taxon>
        <taxon>Lactobacillales</taxon>
        <taxon>Lactobacillaceae</taxon>
        <taxon>Lactobacillus</taxon>
    </lineage>
</organism>
<gene>
    <name evidence="11" type="ORF">BN53_01735</name>
</gene>
<keyword evidence="4" id="KW-0997">Cell inner membrane</keyword>
<dbReference type="InterPro" id="IPR027417">
    <property type="entry name" value="P-loop_NTPase"/>
</dbReference>
<dbReference type="EMBL" id="CAKD01000013">
    <property type="protein sequence ID" value="CCI84825.1"/>
    <property type="molecule type" value="Genomic_DNA"/>
</dbReference>
<protein>
    <submittedName>
        <fullName evidence="11">ABC transporter, ATP-binding protein</fullName>
    </submittedName>
</protein>
<dbReference type="SUPFAM" id="SSF52540">
    <property type="entry name" value="P-loop containing nucleoside triphosphate hydrolases"/>
    <property type="match status" value="1"/>
</dbReference>
<dbReference type="STRING" id="1423790.BN53_01735"/>
<keyword evidence="5" id="KW-0592">Phosphate transport</keyword>
<dbReference type="Proteomes" id="UP000009311">
    <property type="component" value="Unassembled WGS sequence"/>
</dbReference>
<dbReference type="PROSITE" id="PS00211">
    <property type="entry name" value="ABC_TRANSPORTER_1"/>
    <property type="match status" value="1"/>
</dbReference>
<dbReference type="GO" id="GO:0022857">
    <property type="term" value="F:transmembrane transporter activity"/>
    <property type="evidence" value="ECO:0007669"/>
    <property type="project" value="UniProtKB-ARBA"/>
</dbReference>
<evidence type="ECO:0000313" key="11">
    <source>
        <dbReference type="EMBL" id="CCI84825.1"/>
    </source>
</evidence>
<dbReference type="Gene3D" id="3.40.50.300">
    <property type="entry name" value="P-loop containing nucleotide triphosphate hydrolases"/>
    <property type="match status" value="1"/>
</dbReference>
<evidence type="ECO:0000256" key="6">
    <source>
        <dbReference type="ARBA" id="ARBA00022741"/>
    </source>
</evidence>
<dbReference type="InterPro" id="IPR003439">
    <property type="entry name" value="ABC_transporter-like_ATP-bd"/>
</dbReference>
<feature type="domain" description="ABC transporter" evidence="10">
    <location>
        <begin position="7"/>
        <end position="214"/>
    </location>
</feature>
<keyword evidence="2" id="KW-0813">Transport</keyword>
<evidence type="ECO:0000256" key="3">
    <source>
        <dbReference type="ARBA" id="ARBA00022475"/>
    </source>
</evidence>
<evidence type="ECO:0000313" key="12">
    <source>
        <dbReference type="Proteomes" id="UP000009311"/>
    </source>
</evidence>
<dbReference type="GO" id="GO:0006817">
    <property type="term" value="P:phosphate ion transport"/>
    <property type="evidence" value="ECO:0007669"/>
    <property type="project" value="UniProtKB-KW"/>
</dbReference>
<evidence type="ECO:0000256" key="8">
    <source>
        <dbReference type="ARBA" id="ARBA00022967"/>
    </source>
</evidence>
<comment type="subcellular location">
    <subcellularLocation>
        <location evidence="1">Cell membrane</location>
        <topology evidence="1">Peripheral membrane protein</topology>
    </subcellularLocation>
</comment>
<keyword evidence="9" id="KW-0472">Membrane</keyword>
<evidence type="ECO:0000259" key="10">
    <source>
        <dbReference type="PROSITE" id="PS50893"/>
    </source>
</evidence>
<keyword evidence="12" id="KW-1185">Reference proteome</keyword>
<dbReference type="InterPro" id="IPR017871">
    <property type="entry name" value="ABC_transporter-like_CS"/>
</dbReference>
<sequence>MGRMDILELKHIYYQVEDKKILSDISLKVRRGSRLTITGHSGSGKSTILKLIADLISPSSGEIFFKNQNINDLDPVEYRRHVSYCFQQPSLFGETVKDNLHFPYELRKQAPSEDEITELLWKVDLDKSYLDKKITTLSGGEKQRVALIRNLIFKPEVLLLDEVTTGLDEQSKSIVHQLISDYHKAGTTILEVTHDPAEIDLASQIIEIKKGSRVK</sequence>
<evidence type="ECO:0000256" key="5">
    <source>
        <dbReference type="ARBA" id="ARBA00022592"/>
    </source>
</evidence>
<evidence type="ECO:0000256" key="4">
    <source>
        <dbReference type="ARBA" id="ARBA00022519"/>
    </source>
</evidence>
<dbReference type="CDD" id="cd03225">
    <property type="entry name" value="ABC_cobalt_CbiO_domain1"/>
    <property type="match status" value="1"/>
</dbReference>
<reference evidence="11 12" key="1">
    <citation type="submission" date="2012-06" db="EMBL/GenBank/DDBJ databases">
        <title>Draft Genome Sequence of Lactobacillus pasteurii CRBIP 24.76T.</title>
        <authorList>
            <person name="Cousin S."/>
            <person name="Bouchier C."/>
            <person name="Loux V."/>
            <person name="Ma L."/>
            <person name="Creno S."/>
            <person name="Bizet C."/>
            <person name="Clermont D."/>
        </authorList>
    </citation>
    <scope>NUCLEOTIDE SEQUENCE [LARGE SCALE GENOMIC DNA]</scope>
    <source>
        <strain evidence="12">CRBIP 24.76T</strain>
    </source>
</reference>
<evidence type="ECO:0000256" key="2">
    <source>
        <dbReference type="ARBA" id="ARBA00022448"/>
    </source>
</evidence>
<evidence type="ECO:0000256" key="1">
    <source>
        <dbReference type="ARBA" id="ARBA00004202"/>
    </source>
</evidence>
<keyword evidence="6" id="KW-0547">Nucleotide-binding</keyword>
<accession>I7JXN8</accession>
<dbReference type="InterPro" id="IPR015856">
    <property type="entry name" value="ABC_transpr_CbiO/EcfA_su"/>
</dbReference>
<evidence type="ECO:0000256" key="9">
    <source>
        <dbReference type="ARBA" id="ARBA00023136"/>
    </source>
</evidence>
<dbReference type="PANTHER" id="PTHR43423">
    <property type="entry name" value="ABC TRANSPORTER I FAMILY MEMBER 17"/>
    <property type="match status" value="1"/>
</dbReference>
<dbReference type="AlphaFoldDB" id="I7JXN8"/>
<proteinExistence type="predicted"/>
<dbReference type="eggNOG" id="COG4619">
    <property type="taxonomic scope" value="Bacteria"/>
</dbReference>
<dbReference type="GO" id="GO:0016887">
    <property type="term" value="F:ATP hydrolysis activity"/>
    <property type="evidence" value="ECO:0007669"/>
    <property type="project" value="InterPro"/>
</dbReference>
<dbReference type="PANTHER" id="PTHR43423:SF12">
    <property type="entry name" value="IRON EXPORT ATP-BINDING PROTEIN FETA-RELATED"/>
    <property type="match status" value="1"/>
</dbReference>
<dbReference type="PROSITE" id="PS50893">
    <property type="entry name" value="ABC_TRANSPORTER_2"/>
    <property type="match status" value="1"/>
</dbReference>
<dbReference type="SMART" id="SM00382">
    <property type="entry name" value="AAA"/>
    <property type="match status" value="1"/>
</dbReference>